<dbReference type="AlphaFoldDB" id="A0A1G9Q112"/>
<proteinExistence type="predicted"/>
<feature type="region of interest" description="Disordered" evidence="1">
    <location>
        <begin position="1"/>
        <end position="31"/>
    </location>
</feature>
<organism evidence="2 3">
    <name type="scientific">Streptomyces wuyuanensis</name>
    <dbReference type="NCBI Taxonomy" id="1196353"/>
    <lineage>
        <taxon>Bacteria</taxon>
        <taxon>Bacillati</taxon>
        <taxon>Actinomycetota</taxon>
        <taxon>Actinomycetes</taxon>
        <taxon>Kitasatosporales</taxon>
        <taxon>Streptomycetaceae</taxon>
        <taxon>Streptomyces</taxon>
    </lineage>
</organism>
<accession>A0A1G9Q112</accession>
<sequence length="221" mass="24262">MSAVPTGPGRLRPAPGPRGLRRFTTPRPPREERCELCGASLPDASHRHLVDTEKRALACACGPCTQLLDRAGVSQGRFRAVPSRHLTDPGHRIDDTTWELLRIPVSVAFFFHNSALERPVALYPSPAGATESEPEPSSWETVLAATELAGMLEPDVEALLLRRSGGRTECHLVPVDTAYELVGRMRLTWHGFDGGPQARAELDAFFDRVRQRATPLRGSRA</sequence>
<evidence type="ECO:0000313" key="3">
    <source>
        <dbReference type="Proteomes" id="UP000199063"/>
    </source>
</evidence>
<dbReference type="InterPro" id="IPR045991">
    <property type="entry name" value="DUF5947"/>
</dbReference>
<dbReference type="OrthoDB" id="152349at2"/>
<dbReference type="STRING" id="1196353.SAMN05444921_103210"/>
<protein>
    <submittedName>
        <fullName evidence="2">Uncharacterized protein</fullName>
    </submittedName>
</protein>
<evidence type="ECO:0000256" key="1">
    <source>
        <dbReference type="SAM" id="MobiDB-lite"/>
    </source>
</evidence>
<dbReference type="EMBL" id="FNHI01000003">
    <property type="protein sequence ID" value="SDM04613.1"/>
    <property type="molecule type" value="Genomic_DNA"/>
</dbReference>
<reference evidence="3" key="1">
    <citation type="submission" date="2016-10" db="EMBL/GenBank/DDBJ databases">
        <authorList>
            <person name="Varghese N."/>
            <person name="Submissions S."/>
        </authorList>
    </citation>
    <scope>NUCLEOTIDE SEQUENCE [LARGE SCALE GENOMIC DNA]</scope>
    <source>
        <strain evidence="3">CGMCC 4.7042</strain>
    </source>
</reference>
<gene>
    <name evidence="2" type="ORF">SAMN05444921_103210</name>
</gene>
<dbReference type="GeneID" id="40828645"/>
<evidence type="ECO:0000313" key="2">
    <source>
        <dbReference type="EMBL" id="SDM04613.1"/>
    </source>
</evidence>
<dbReference type="Pfam" id="PF19372">
    <property type="entry name" value="DUF5947"/>
    <property type="match status" value="1"/>
</dbReference>
<dbReference type="RefSeq" id="WP_093652886.1">
    <property type="nucleotide sequence ID" value="NZ_FNHI01000003.1"/>
</dbReference>
<keyword evidence="3" id="KW-1185">Reference proteome</keyword>
<name>A0A1G9Q112_9ACTN</name>
<dbReference type="Proteomes" id="UP000199063">
    <property type="component" value="Unassembled WGS sequence"/>
</dbReference>